<protein>
    <submittedName>
        <fullName evidence="2">Uncharacterized protein</fullName>
    </submittedName>
</protein>
<evidence type="ECO:0000313" key="2">
    <source>
        <dbReference type="EMBL" id="SPC90550.1"/>
    </source>
</evidence>
<name>A0A2N9FTX3_FAGSY</name>
<dbReference type="AlphaFoldDB" id="A0A2N9FTX3"/>
<gene>
    <name evidence="2" type="ORF">FSB_LOCUS18432</name>
</gene>
<evidence type="ECO:0000256" key="1">
    <source>
        <dbReference type="SAM" id="MobiDB-lite"/>
    </source>
</evidence>
<reference evidence="2" key="1">
    <citation type="submission" date="2018-02" db="EMBL/GenBank/DDBJ databases">
        <authorList>
            <person name="Cohen D.B."/>
            <person name="Kent A.D."/>
        </authorList>
    </citation>
    <scope>NUCLEOTIDE SEQUENCE</scope>
</reference>
<feature type="compositionally biased region" description="Gly residues" evidence="1">
    <location>
        <begin position="57"/>
        <end position="68"/>
    </location>
</feature>
<dbReference type="EMBL" id="OIVN01001158">
    <property type="protein sequence ID" value="SPC90550.1"/>
    <property type="molecule type" value="Genomic_DNA"/>
</dbReference>
<accession>A0A2N9FTX3</accession>
<proteinExistence type="predicted"/>
<organism evidence="2">
    <name type="scientific">Fagus sylvatica</name>
    <name type="common">Beechnut</name>
    <dbReference type="NCBI Taxonomy" id="28930"/>
    <lineage>
        <taxon>Eukaryota</taxon>
        <taxon>Viridiplantae</taxon>
        <taxon>Streptophyta</taxon>
        <taxon>Embryophyta</taxon>
        <taxon>Tracheophyta</taxon>
        <taxon>Spermatophyta</taxon>
        <taxon>Magnoliopsida</taxon>
        <taxon>eudicotyledons</taxon>
        <taxon>Gunneridae</taxon>
        <taxon>Pentapetalae</taxon>
        <taxon>rosids</taxon>
        <taxon>fabids</taxon>
        <taxon>Fagales</taxon>
        <taxon>Fagaceae</taxon>
        <taxon>Fagus</taxon>
    </lineage>
</organism>
<feature type="region of interest" description="Disordered" evidence="1">
    <location>
        <begin position="25"/>
        <end position="68"/>
    </location>
</feature>
<sequence>MDEKITAILYNVASLHELVRKKEGLPPLGLYGSGKGKRNSSDGNGKGKGNGNSSNGKGKGNGNGGNGGMFDNFDIHFGLF</sequence>